<feature type="transmembrane region" description="Helical" evidence="5">
    <location>
        <begin position="68"/>
        <end position="87"/>
    </location>
</feature>
<keyword evidence="7" id="KW-1185">Reference proteome</keyword>
<dbReference type="AlphaFoldDB" id="A0A1N7QPN9"/>
<comment type="subcellular location">
    <subcellularLocation>
        <location evidence="1">Membrane</location>
        <topology evidence="1">Multi-pass membrane protein</topology>
    </subcellularLocation>
</comment>
<evidence type="ECO:0000256" key="4">
    <source>
        <dbReference type="ARBA" id="ARBA00023136"/>
    </source>
</evidence>
<evidence type="ECO:0000256" key="3">
    <source>
        <dbReference type="ARBA" id="ARBA00022989"/>
    </source>
</evidence>
<organism evidence="6 7">
    <name type="scientific">Filimonas lacunae</name>
    <dbReference type="NCBI Taxonomy" id="477680"/>
    <lineage>
        <taxon>Bacteria</taxon>
        <taxon>Pseudomonadati</taxon>
        <taxon>Bacteroidota</taxon>
        <taxon>Chitinophagia</taxon>
        <taxon>Chitinophagales</taxon>
        <taxon>Chitinophagaceae</taxon>
        <taxon>Filimonas</taxon>
    </lineage>
</organism>
<accession>A0A1N7QPN9</accession>
<keyword evidence="3 5" id="KW-1133">Transmembrane helix</keyword>
<dbReference type="InterPro" id="IPR019109">
    <property type="entry name" value="MamF_MmsF"/>
</dbReference>
<dbReference type="OrthoDB" id="6400719at2"/>
<evidence type="ECO:0008006" key="8">
    <source>
        <dbReference type="Google" id="ProtNLM"/>
    </source>
</evidence>
<sequence length="108" mass="11817">MTNRTMAIVAYITLIGWIISYVNYRQSNEKSAFVQYHLTQSLGVMILSIILSVASGILVGILPSLATLFYIVSLLPLVLMLMGIITASNNAERPVPLIGKMVEGKFSL</sequence>
<evidence type="ECO:0000313" key="6">
    <source>
        <dbReference type="EMBL" id="SIT24823.1"/>
    </source>
</evidence>
<evidence type="ECO:0000256" key="1">
    <source>
        <dbReference type="ARBA" id="ARBA00004141"/>
    </source>
</evidence>
<gene>
    <name evidence="6" type="ORF">SAMN05421788_106196</name>
</gene>
<evidence type="ECO:0000256" key="5">
    <source>
        <dbReference type="SAM" id="Phobius"/>
    </source>
</evidence>
<proteinExistence type="predicted"/>
<keyword evidence="2 5" id="KW-0812">Transmembrane</keyword>
<feature type="transmembrane region" description="Helical" evidence="5">
    <location>
        <begin position="6"/>
        <end position="24"/>
    </location>
</feature>
<dbReference type="EMBL" id="FTOR01000006">
    <property type="protein sequence ID" value="SIT24823.1"/>
    <property type="molecule type" value="Genomic_DNA"/>
</dbReference>
<dbReference type="RefSeq" id="WP_076380604.1">
    <property type="nucleotide sequence ID" value="NZ_AP017422.1"/>
</dbReference>
<protein>
    <recommendedName>
        <fullName evidence="8">Import component protein</fullName>
    </recommendedName>
</protein>
<dbReference type="STRING" id="477680.SAMN05421788_106196"/>
<dbReference type="Proteomes" id="UP000186917">
    <property type="component" value="Unassembled WGS sequence"/>
</dbReference>
<feature type="transmembrane region" description="Helical" evidence="5">
    <location>
        <begin position="44"/>
        <end position="62"/>
    </location>
</feature>
<name>A0A1N7QPN9_9BACT</name>
<keyword evidence="4 5" id="KW-0472">Membrane</keyword>
<evidence type="ECO:0000313" key="7">
    <source>
        <dbReference type="Proteomes" id="UP000186917"/>
    </source>
</evidence>
<reference evidence="7" key="1">
    <citation type="submission" date="2017-01" db="EMBL/GenBank/DDBJ databases">
        <authorList>
            <person name="Varghese N."/>
            <person name="Submissions S."/>
        </authorList>
    </citation>
    <scope>NUCLEOTIDE SEQUENCE [LARGE SCALE GENOMIC DNA]</scope>
    <source>
        <strain evidence="7">DSM 21054</strain>
    </source>
</reference>
<dbReference type="Pfam" id="PF09685">
    <property type="entry name" value="MamF_MmsF"/>
    <property type="match status" value="1"/>
</dbReference>
<evidence type="ECO:0000256" key="2">
    <source>
        <dbReference type="ARBA" id="ARBA00022692"/>
    </source>
</evidence>